<comment type="caution">
    <text evidence="3">The sequence shown here is derived from an EMBL/GenBank/DDBJ whole genome shotgun (WGS) entry which is preliminary data.</text>
</comment>
<evidence type="ECO:0000313" key="4">
    <source>
        <dbReference type="Proteomes" id="UP000266152"/>
    </source>
</evidence>
<feature type="compositionally biased region" description="Polar residues" evidence="1">
    <location>
        <begin position="90"/>
        <end position="99"/>
    </location>
</feature>
<reference evidence="3 4" key="1">
    <citation type="journal article" date="2018" name="PLoS Pathog.">
        <title>Evolution of structural diversity of trichothecenes, a family of toxins produced by plant pathogenic and entomopathogenic fungi.</title>
        <authorList>
            <person name="Proctor R.H."/>
            <person name="McCormick S.P."/>
            <person name="Kim H.S."/>
            <person name="Cardoza R.E."/>
            <person name="Stanley A.M."/>
            <person name="Lindo L."/>
            <person name="Kelly A."/>
            <person name="Brown D.W."/>
            <person name="Lee T."/>
            <person name="Vaughan M.M."/>
            <person name="Alexander N.J."/>
            <person name="Busman M."/>
            <person name="Gutierrez S."/>
        </authorList>
    </citation>
    <scope>NUCLEOTIDE SEQUENCE [LARGE SCALE GENOMIC DNA]</scope>
    <source>
        <strain evidence="3 4">NRRL 3299</strain>
    </source>
</reference>
<evidence type="ECO:0000313" key="3">
    <source>
        <dbReference type="EMBL" id="RGP70150.1"/>
    </source>
</evidence>
<protein>
    <submittedName>
        <fullName evidence="3">Pisatin demethylase</fullName>
    </submittedName>
</protein>
<dbReference type="EMBL" id="PXOF01000054">
    <property type="protein sequence ID" value="RGP70150.1"/>
    <property type="molecule type" value="Genomic_DNA"/>
</dbReference>
<keyword evidence="2" id="KW-0732">Signal</keyword>
<proteinExistence type="predicted"/>
<dbReference type="Proteomes" id="UP000266152">
    <property type="component" value="Unassembled WGS sequence"/>
</dbReference>
<gene>
    <name evidence="3" type="ORF">FSPOR_4262</name>
</gene>
<feature type="signal peptide" evidence="2">
    <location>
        <begin position="1"/>
        <end position="18"/>
    </location>
</feature>
<dbReference type="GO" id="GO:0008168">
    <property type="term" value="F:methyltransferase activity"/>
    <property type="evidence" value="ECO:0007669"/>
    <property type="project" value="UniProtKB-KW"/>
</dbReference>
<keyword evidence="3" id="KW-0489">Methyltransferase</keyword>
<accession>A0A395SCR6</accession>
<keyword evidence="3" id="KW-0808">Transferase</keyword>
<feature type="region of interest" description="Disordered" evidence="1">
    <location>
        <begin position="28"/>
        <end position="53"/>
    </location>
</feature>
<evidence type="ECO:0000256" key="1">
    <source>
        <dbReference type="SAM" id="MobiDB-lite"/>
    </source>
</evidence>
<sequence length="280" mass="29830">MRFVLLCSIALGANTAIASVCKPRQSSDTSVVPVEATTSTASEHISPTSTELETTGDATSAIIIATSDITVTTAESFTSSVTLPSEDESTTGSVTTDPSFASTETTTAAAHSLQTFQVIAPGHNLQDEYLVGRKITSQSMGFDLVPHADIPILTFTIEAETSFVREADGKYWCIEYSAPYSPGHLQLCDKDNLGNGRWSLLTCEQMDGRSLECSVPAASCGFNMNTGQVECNSLEGDFTQFYLVGNGNQNGYTLALGSKDHPPSGDYYTAVEVEVTQVRT</sequence>
<feature type="chain" id="PRO_5017258549" evidence="2">
    <location>
        <begin position="19"/>
        <end position="280"/>
    </location>
</feature>
<dbReference type="GO" id="GO:0032259">
    <property type="term" value="P:methylation"/>
    <property type="evidence" value="ECO:0007669"/>
    <property type="project" value="UniProtKB-KW"/>
</dbReference>
<keyword evidence="4" id="KW-1185">Reference proteome</keyword>
<dbReference type="AlphaFoldDB" id="A0A395SCR6"/>
<name>A0A395SCR6_FUSSP</name>
<organism evidence="3 4">
    <name type="scientific">Fusarium sporotrichioides</name>
    <dbReference type="NCBI Taxonomy" id="5514"/>
    <lineage>
        <taxon>Eukaryota</taxon>
        <taxon>Fungi</taxon>
        <taxon>Dikarya</taxon>
        <taxon>Ascomycota</taxon>
        <taxon>Pezizomycotina</taxon>
        <taxon>Sordariomycetes</taxon>
        <taxon>Hypocreomycetidae</taxon>
        <taxon>Hypocreales</taxon>
        <taxon>Nectriaceae</taxon>
        <taxon>Fusarium</taxon>
    </lineage>
</organism>
<feature type="region of interest" description="Disordered" evidence="1">
    <location>
        <begin position="80"/>
        <end position="99"/>
    </location>
</feature>
<evidence type="ECO:0000256" key="2">
    <source>
        <dbReference type="SAM" id="SignalP"/>
    </source>
</evidence>